<reference evidence="1 2" key="1">
    <citation type="submission" date="2023-04" db="EMBL/GenBank/DDBJ databases">
        <title>Ectobacillus antri isolated from activated sludge.</title>
        <authorList>
            <person name="Yan P."/>
            <person name="Liu X."/>
        </authorList>
    </citation>
    <scope>NUCLEOTIDE SEQUENCE [LARGE SCALE GENOMIC DNA]</scope>
    <source>
        <strain evidence="1 2">C18H</strain>
    </source>
</reference>
<proteinExistence type="predicted"/>
<gene>
    <name evidence="1" type="ORF">P6P90_09245</name>
</gene>
<sequence>MDKLQALFEYLSAQGISVQEASDLLREEMLQPSVQEQLDLGAWLSHSNEDLL</sequence>
<name>A0ABT6H457_9BACI</name>
<dbReference type="RefSeq" id="WP_278018182.1">
    <property type="nucleotide sequence ID" value="NZ_JARRRY010000005.1"/>
</dbReference>
<accession>A0ABT6H457</accession>
<dbReference type="EMBL" id="JARULN010000006">
    <property type="protein sequence ID" value="MDG5754156.1"/>
    <property type="molecule type" value="Genomic_DNA"/>
</dbReference>
<evidence type="ECO:0000313" key="2">
    <source>
        <dbReference type="Proteomes" id="UP001218246"/>
    </source>
</evidence>
<comment type="caution">
    <text evidence="1">The sequence shown here is derived from an EMBL/GenBank/DDBJ whole genome shotgun (WGS) entry which is preliminary data.</text>
</comment>
<protein>
    <submittedName>
        <fullName evidence="1">Uncharacterized protein</fullName>
    </submittedName>
</protein>
<evidence type="ECO:0000313" key="1">
    <source>
        <dbReference type="EMBL" id="MDG5754156.1"/>
    </source>
</evidence>
<keyword evidence="2" id="KW-1185">Reference proteome</keyword>
<organism evidence="1 2">
    <name type="scientific">Ectobacillus antri</name>
    <dbReference type="NCBI Taxonomy" id="2486280"/>
    <lineage>
        <taxon>Bacteria</taxon>
        <taxon>Bacillati</taxon>
        <taxon>Bacillota</taxon>
        <taxon>Bacilli</taxon>
        <taxon>Bacillales</taxon>
        <taxon>Bacillaceae</taxon>
        <taxon>Ectobacillus</taxon>
    </lineage>
</organism>
<dbReference type="Proteomes" id="UP001218246">
    <property type="component" value="Unassembled WGS sequence"/>
</dbReference>